<name>A0A9D1I0H8_9FIRM</name>
<dbReference type="GO" id="GO:0046872">
    <property type="term" value="F:metal ion binding"/>
    <property type="evidence" value="ECO:0007669"/>
    <property type="project" value="UniProtKB-KW"/>
</dbReference>
<dbReference type="AlphaFoldDB" id="A0A9D1I0H8"/>
<keyword evidence="7 13" id="KW-0812">Transmembrane</keyword>
<gene>
    <name evidence="14" type="ORF">IAC50_04390</name>
</gene>
<protein>
    <submittedName>
        <fullName evidence="14">TrkH family potassium uptake protein</fullName>
    </submittedName>
</protein>
<comment type="similarity">
    <text evidence="2">Belongs to the TrkH potassium transport family.</text>
</comment>
<keyword evidence="8 12" id="KW-0630">Potassium</keyword>
<feature type="binding site" evidence="12">
    <location>
        <position position="437"/>
    </location>
    <ligand>
        <name>K(+)</name>
        <dbReference type="ChEBI" id="CHEBI:29103"/>
    </ligand>
</feature>
<feature type="transmembrane region" description="Helical" evidence="13">
    <location>
        <begin position="460"/>
        <end position="480"/>
    </location>
</feature>
<feature type="binding site" evidence="12">
    <location>
        <position position="225"/>
    </location>
    <ligand>
        <name>K(+)</name>
        <dbReference type="ChEBI" id="CHEBI:29103"/>
    </ligand>
</feature>
<evidence type="ECO:0000256" key="5">
    <source>
        <dbReference type="ARBA" id="ARBA00022519"/>
    </source>
</evidence>
<keyword evidence="3" id="KW-0813">Transport</keyword>
<dbReference type="Proteomes" id="UP000824090">
    <property type="component" value="Unassembled WGS sequence"/>
</dbReference>
<keyword evidence="5" id="KW-0997">Cell inner membrane</keyword>
<feature type="binding site" evidence="12">
    <location>
        <position position="116"/>
    </location>
    <ligand>
        <name>K(+)</name>
        <dbReference type="ChEBI" id="CHEBI:29103"/>
    </ligand>
</feature>
<proteinExistence type="inferred from homology"/>
<dbReference type="GO" id="GO:0015379">
    <property type="term" value="F:potassium:chloride symporter activity"/>
    <property type="evidence" value="ECO:0007669"/>
    <property type="project" value="InterPro"/>
</dbReference>
<feature type="binding site" evidence="12">
    <location>
        <position position="320"/>
    </location>
    <ligand>
        <name>K(+)</name>
        <dbReference type="ChEBI" id="CHEBI:29103"/>
    </ligand>
</feature>
<evidence type="ECO:0000256" key="10">
    <source>
        <dbReference type="ARBA" id="ARBA00023065"/>
    </source>
</evidence>
<dbReference type="Pfam" id="PF02386">
    <property type="entry name" value="TrkH"/>
    <property type="match status" value="1"/>
</dbReference>
<comment type="subcellular location">
    <subcellularLocation>
        <location evidence="1">Cell inner membrane</location>
        <topology evidence="1">Multi-pass membrane protein</topology>
    </subcellularLocation>
</comment>
<evidence type="ECO:0000256" key="12">
    <source>
        <dbReference type="PIRSR" id="PIRSR006247-1"/>
    </source>
</evidence>
<feature type="binding site" evidence="12">
    <location>
        <position position="117"/>
    </location>
    <ligand>
        <name>K(+)</name>
        <dbReference type="ChEBI" id="CHEBI:29103"/>
    </ligand>
</feature>
<keyword evidence="11 13" id="KW-0472">Membrane</keyword>
<dbReference type="InterPro" id="IPR004772">
    <property type="entry name" value="TrkH"/>
</dbReference>
<feature type="transmembrane region" description="Helical" evidence="13">
    <location>
        <begin position="12"/>
        <end position="32"/>
    </location>
</feature>
<evidence type="ECO:0000256" key="6">
    <source>
        <dbReference type="ARBA" id="ARBA00022538"/>
    </source>
</evidence>
<dbReference type="EMBL" id="DVMP01000083">
    <property type="protein sequence ID" value="HIU25712.1"/>
    <property type="molecule type" value="Genomic_DNA"/>
</dbReference>
<evidence type="ECO:0000256" key="2">
    <source>
        <dbReference type="ARBA" id="ARBA00009137"/>
    </source>
</evidence>
<evidence type="ECO:0000256" key="3">
    <source>
        <dbReference type="ARBA" id="ARBA00022448"/>
    </source>
</evidence>
<evidence type="ECO:0000256" key="9">
    <source>
        <dbReference type="ARBA" id="ARBA00022989"/>
    </source>
</evidence>
<comment type="caution">
    <text evidence="14">The sequence shown here is derived from an EMBL/GenBank/DDBJ whole genome shotgun (WGS) entry which is preliminary data.</text>
</comment>
<feature type="transmembrane region" description="Helical" evidence="13">
    <location>
        <begin position="44"/>
        <end position="63"/>
    </location>
</feature>
<evidence type="ECO:0000256" key="1">
    <source>
        <dbReference type="ARBA" id="ARBA00004429"/>
    </source>
</evidence>
<feature type="transmembrane region" description="Helical" evidence="13">
    <location>
        <begin position="75"/>
        <end position="95"/>
    </location>
</feature>
<accession>A0A9D1I0H8</accession>
<dbReference type="InterPro" id="IPR003445">
    <property type="entry name" value="Cat_transpt"/>
</dbReference>
<evidence type="ECO:0000256" key="4">
    <source>
        <dbReference type="ARBA" id="ARBA00022475"/>
    </source>
</evidence>
<feature type="transmembrane region" description="Helical" evidence="13">
    <location>
        <begin position="390"/>
        <end position="417"/>
    </location>
</feature>
<feature type="transmembrane region" description="Helical" evidence="13">
    <location>
        <begin position="240"/>
        <end position="263"/>
    </location>
</feature>
<feature type="transmembrane region" description="Helical" evidence="13">
    <location>
        <begin position="185"/>
        <end position="203"/>
    </location>
</feature>
<evidence type="ECO:0000313" key="14">
    <source>
        <dbReference type="EMBL" id="HIU25712.1"/>
    </source>
</evidence>
<evidence type="ECO:0000256" key="11">
    <source>
        <dbReference type="ARBA" id="ARBA00023136"/>
    </source>
</evidence>
<feature type="transmembrane region" description="Helical" evidence="13">
    <location>
        <begin position="275"/>
        <end position="298"/>
    </location>
</feature>
<organism evidence="14 15">
    <name type="scientific">Candidatus Allocopromorpha excrementigallinarum</name>
    <dbReference type="NCBI Taxonomy" id="2840742"/>
    <lineage>
        <taxon>Bacteria</taxon>
        <taxon>Bacillati</taxon>
        <taxon>Bacillota</taxon>
        <taxon>Clostridia</taxon>
        <taxon>Eubacteriales</taxon>
        <taxon>Eubacteriaceae</taxon>
        <taxon>Eubacteriaceae incertae sedis</taxon>
        <taxon>Candidatus Allocopromorpha</taxon>
    </lineage>
</organism>
<dbReference type="PANTHER" id="PTHR32024">
    <property type="entry name" value="TRK SYSTEM POTASSIUM UPTAKE PROTEIN TRKG-RELATED"/>
    <property type="match status" value="1"/>
</dbReference>
<feature type="transmembrane region" description="Helical" evidence="13">
    <location>
        <begin position="140"/>
        <end position="165"/>
    </location>
</feature>
<dbReference type="PANTHER" id="PTHR32024:SF2">
    <property type="entry name" value="TRK SYSTEM POTASSIUM UPTAKE PROTEIN TRKG-RELATED"/>
    <property type="match status" value="1"/>
</dbReference>
<feature type="binding site" evidence="12">
    <location>
        <position position="321"/>
    </location>
    <ligand>
        <name>K(+)</name>
        <dbReference type="ChEBI" id="CHEBI:29103"/>
    </ligand>
</feature>
<reference evidence="14" key="1">
    <citation type="submission" date="2020-10" db="EMBL/GenBank/DDBJ databases">
        <authorList>
            <person name="Gilroy R."/>
        </authorList>
    </citation>
    <scope>NUCLEOTIDE SEQUENCE</scope>
    <source>
        <strain evidence="14">ChiHcec3-6078</strain>
    </source>
</reference>
<dbReference type="PIRSF" id="PIRSF006247">
    <property type="entry name" value="TrkH"/>
    <property type="match status" value="1"/>
</dbReference>
<reference evidence="14" key="2">
    <citation type="journal article" date="2021" name="PeerJ">
        <title>Extensive microbial diversity within the chicken gut microbiome revealed by metagenomics and culture.</title>
        <authorList>
            <person name="Gilroy R."/>
            <person name="Ravi A."/>
            <person name="Getino M."/>
            <person name="Pursley I."/>
            <person name="Horton D.L."/>
            <person name="Alikhan N.F."/>
            <person name="Baker D."/>
            <person name="Gharbi K."/>
            <person name="Hall N."/>
            <person name="Watson M."/>
            <person name="Adriaenssens E.M."/>
            <person name="Foster-Nyarko E."/>
            <person name="Jarju S."/>
            <person name="Secka A."/>
            <person name="Antonio M."/>
            <person name="Oren A."/>
            <person name="Chaudhuri R.R."/>
            <person name="La Ragione R."/>
            <person name="Hildebrand F."/>
            <person name="Pallen M.J."/>
        </authorList>
    </citation>
    <scope>NUCLEOTIDE SEQUENCE</scope>
    <source>
        <strain evidence="14">ChiHcec3-6078</strain>
    </source>
</reference>
<keyword evidence="10" id="KW-0406">Ion transport</keyword>
<keyword evidence="4" id="KW-1003">Cell membrane</keyword>
<evidence type="ECO:0000256" key="13">
    <source>
        <dbReference type="SAM" id="Phobius"/>
    </source>
</evidence>
<keyword evidence="12" id="KW-0479">Metal-binding</keyword>
<feature type="transmembrane region" description="Helical" evidence="13">
    <location>
        <begin position="337"/>
        <end position="369"/>
    </location>
</feature>
<evidence type="ECO:0000256" key="8">
    <source>
        <dbReference type="ARBA" id="ARBA00022958"/>
    </source>
</evidence>
<keyword evidence="9 13" id="KW-1133">Transmembrane helix</keyword>
<sequence length="489" mass="53460">MSKLISNYKAILKLLGIIIFIIGIAMIIPWIYAEATGDISAAGAFRLCAPLTVVTGGLITFFLKIPKVKFRAREGYIVVAACWILASVIGSFPYYLSGFTDTYIDAFFEATSGFTTTGCTAVASGIMTRSLLLWKAISHWLGGMGIIIFVISILPAIGVNGQYIARAESPGPVLEKMTFRLSDSAKILYITYLLFTVLEFVLLMLSGKMSAFDSLIHTMGSISTGGLLVHPTGLAYYDSFYIEVVISIFCILGSLNFAMYYYIITGKLSYIIKDVEFRIYMIIMGAAVIICTLGLVAATDNSLTDSFRDSFFQVISMSTTAGYTRSPYMVWPTSCQIILIALMFIGGCAVSTSGSLKVIRVIIMFKLIWRGCIRRIHPRSVVAVKVGGHAVSAPVVSGITAFILTFMGLFLLSSFILSFQGMDLETNMTTALAMLSNTGAAFGETASAGNFSAYHPLLKLYLSFLMIVGRLELFTIIILFTKNFWGRDR</sequence>
<evidence type="ECO:0000313" key="15">
    <source>
        <dbReference type="Proteomes" id="UP000824090"/>
    </source>
</evidence>
<dbReference type="GO" id="GO:0005886">
    <property type="term" value="C:plasma membrane"/>
    <property type="evidence" value="ECO:0007669"/>
    <property type="project" value="UniProtKB-SubCell"/>
</dbReference>
<keyword evidence="6" id="KW-0633">Potassium transport</keyword>
<evidence type="ECO:0000256" key="7">
    <source>
        <dbReference type="ARBA" id="ARBA00022692"/>
    </source>
</evidence>